<evidence type="ECO:0000256" key="2">
    <source>
        <dbReference type="ARBA" id="ARBA00022448"/>
    </source>
</evidence>
<evidence type="ECO:0000259" key="9">
    <source>
        <dbReference type="PROSITE" id="PS50928"/>
    </source>
</evidence>
<evidence type="ECO:0000256" key="3">
    <source>
        <dbReference type="ARBA" id="ARBA00022475"/>
    </source>
</evidence>
<feature type="transmembrane region" description="Helical" evidence="7">
    <location>
        <begin position="278"/>
        <end position="297"/>
    </location>
</feature>
<organism evidence="10 11">
    <name type="scientific">Leucobacter alluvii</name>
    <dbReference type="NCBI Taxonomy" id="340321"/>
    <lineage>
        <taxon>Bacteria</taxon>
        <taxon>Bacillati</taxon>
        <taxon>Actinomycetota</taxon>
        <taxon>Actinomycetes</taxon>
        <taxon>Micrococcales</taxon>
        <taxon>Microbacteriaceae</taxon>
        <taxon>Leucobacter</taxon>
    </lineage>
</organism>
<keyword evidence="11" id="KW-1185">Reference proteome</keyword>
<evidence type="ECO:0000256" key="8">
    <source>
        <dbReference type="SAM" id="MobiDB-lite"/>
    </source>
</evidence>
<feature type="region of interest" description="Disordered" evidence="8">
    <location>
        <begin position="1"/>
        <end position="29"/>
    </location>
</feature>
<keyword evidence="5 7" id="KW-1133">Transmembrane helix</keyword>
<protein>
    <submittedName>
        <fullName evidence="10">Carbohydrate ABC transporter permease</fullName>
    </submittedName>
</protein>
<dbReference type="PANTHER" id="PTHR43744:SF4">
    <property type="entry name" value="OSMOPROTECTIVE COMPOUNDS UPTAKE PERMEASE PROTEIN GGTD"/>
    <property type="match status" value="1"/>
</dbReference>
<evidence type="ECO:0000256" key="5">
    <source>
        <dbReference type="ARBA" id="ARBA00022989"/>
    </source>
</evidence>
<comment type="caution">
    <text evidence="10">The sequence shown here is derived from an EMBL/GenBank/DDBJ whole genome shotgun (WGS) entry which is preliminary data.</text>
</comment>
<name>A0ABN3B3T8_9MICO</name>
<accession>A0ABN3B3T8</accession>
<dbReference type="PANTHER" id="PTHR43744">
    <property type="entry name" value="ABC TRANSPORTER PERMEASE PROTEIN MG189-RELATED-RELATED"/>
    <property type="match status" value="1"/>
</dbReference>
<evidence type="ECO:0000256" key="4">
    <source>
        <dbReference type="ARBA" id="ARBA00022692"/>
    </source>
</evidence>
<feature type="transmembrane region" description="Helical" evidence="7">
    <location>
        <begin position="142"/>
        <end position="163"/>
    </location>
</feature>
<evidence type="ECO:0000256" key="1">
    <source>
        <dbReference type="ARBA" id="ARBA00004651"/>
    </source>
</evidence>
<dbReference type="Pfam" id="PF00528">
    <property type="entry name" value="BPD_transp_1"/>
    <property type="match status" value="1"/>
</dbReference>
<evidence type="ECO:0000256" key="6">
    <source>
        <dbReference type="ARBA" id="ARBA00023136"/>
    </source>
</evidence>
<evidence type="ECO:0000313" key="10">
    <source>
        <dbReference type="EMBL" id="GAA2187094.1"/>
    </source>
</evidence>
<dbReference type="InterPro" id="IPR000515">
    <property type="entry name" value="MetI-like"/>
</dbReference>
<dbReference type="SUPFAM" id="SSF161098">
    <property type="entry name" value="MetI-like"/>
    <property type="match status" value="1"/>
</dbReference>
<sequence>MTSQVHNEAAVRPEGRTGAKPDGPVKRRKQSLGSRIARVASSGIVHAVLVIVAVFWLVPTIGLLLTSFRTAGDNASSGWWTVLTKPAELTLENYGNLLTNPTITGSFVNTIIIAVPTTLLVVIIGALAAYAFAWMRFPGRDWLFIAVIVLLAVPLQVALIPLARLFGAMGIFGSVVGVILFHTAFGLPFAIFLLRNFFSQVPEELLEAARIDGARDWLIFFKIMLPLGLPAIASLAIFQFLWTWNDMLVALIFTNTDSQPLTVAIQSQLRQFGANIDVLSAGAFLSMIVPLIVFFAFQRYFVQALLAGSQK</sequence>
<feature type="transmembrane region" description="Helical" evidence="7">
    <location>
        <begin position="169"/>
        <end position="198"/>
    </location>
</feature>
<keyword evidence="2 7" id="KW-0813">Transport</keyword>
<proteinExistence type="inferred from homology"/>
<gene>
    <name evidence="10" type="ORF">GCM10009786_10530</name>
</gene>
<dbReference type="EMBL" id="BAAAOP010000005">
    <property type="protein sequence ID" value="GAA2187094.1"/>
    <property type="molecule type" value="Genomic_DNA"/>
</dbReference>
<comment type="similarity">
    <text evidence="7">Belongs to the binding-protein-dependent transport system permease family.</text>
</comment>
<feature type="transmembrane region" description="Helical" evidence="7">
    <location>
        <begin position="107"/>
        <end position="130"/>
    </location>
</feature>
<comment type="subcellular location">
    <subcellularLocation>
        <location evidence="1 7">Cell membrane</location>
        <topology evidence="1 7">Multi-pass membrane protein</topology>
    </subcellularLocation>
</comment>
<dbReference type="InterPro" id="IPR035906">
    <property type="entry name" value="MetI-like_sf"/>
</dbReference>
<dbReference type="Proteomes" id="UP001501084">
    <property type="component" value="Unassembled WGS sequence"/>
</dbReference>
<dbReference type="CDD" id="cd06261">
    <property type="entry name" value="TM_PBP2"/>
    <property type="match status" value="1"/>
</dbReference>
<keyword evidence="6 7" id="KW-0472">Membrane</keyword>
<dbReference type="Gene3D" id="1.10.3720.10">
    <property type="entry name" value="MetI-like"/>
    <property type="match status" value="1"/>
</dbReference>
<dbReference type="RefSeq" id="WP_249290665.1">
    <property type="nucleotide sequence ID" value="NZ_BAAAOP010000005.1"/>
</dbReference>
<dbReference type="PROSITE" id="PS50928">
    <property type="entry name" value="ABC_TM1"/>
    <property type="match status" value="1"/>
</dbReference>
<keyword evidence="3" id="KW-1003">Cell membrane</keyword>
<feature type="compositionally biased region" description="Basic and acidic residues" evidence="8">
    <location>
        <begin position="9"/>
        <end position="25"/>
    </location>
</feature>
<evidence type="ECO:0000256" key="7">
    <source>
        <dbReference type="RuleBase" id="RU363032"/>
    </source>
</evidence>
<feature type="transmembrane region" description="Helical" evidence="7">
    <location>
        <begin position="36"/>
        <end position="58"/>
    </location>
</feature>
<evidence type="ECO:0000313" key="11">
    <source>
        <dbReference type="Proteomes" id="UP001501084"/>
    </source>
</evidence>
<reference evidence="10 11" key="1">
    <citation type="journal article" date="2019" name="Int. J. Syst. Evol. Microbiol.">
        <title>The Global Catalogue of Microorganisms (GCM) 10K type strain sequencing project: providing services to taxonomists for standard genome sequencing and annotation.</title>
        <authorList>
            <consortium name="The Broad Institute Genomics Platform"/>
            <consortium name="The Broad Institute Genome Sequencing Center for Infectious Disease"/>
            <person name="Wu L."/>
            <person name="Ma J."/>
        </authorList>
    </citation>
    <scope>NUCLEOTIDE SEQUENCE [LARGE SCALE GENOMIC DNA]</scope>
    <source>
        <strain evidence="10 11">JCM 14919</strain>
    </source>
</reference>
<feature type="domain" description="ABC transmembrane type-1" evidence="9">
    <location>
        <begin position="107"/>
        <end position="297"/>
    </location>
</feature>
<feature type="transmembrane region" description="Helical" evidence="7">
    <location>
        <begin position="219"/>
        <end position="242"/>
    </location>
</feature>
<keyword evidence="4 7" id="KW-0812">Transmembrane</keyword>